<dbReference type="GO" id="GO:0005737">
    <property type="term" value="C:cytoplasm"/>
    <property type="evidence" value="ECO:0007669"/>
    <property type="project" value="UniProtKB-SubCell"/>
</dbReference>
<dbReference type="AlphaFoldDB" id="A0A2M7S4M5"/>
<dbReference type="EC" id="2.7.8.7" evidence="8"/>
<name>A0A2M7S4M5_9BACT</name>
<keyword evidence="2 8" id="KW-0808">Transferase</keyword>
<dbReference type="InterPro" id="IPR037143">
    <property type="entry name" value="4-PPantetheinyl_Trfase_dom_sf"/>
</dbReference>
<evidence type="ECO:0000256" key="7">
    <source>
        <dbReference type="ARBA" id="ARBA00023160"/>
    </source>
</evidence>
<dbReference type="HAMAP" id="MF_00101">
    <property type="entry name" value="AcpS"/>
    <property type="match status" value="1"/>
</dbReference>
<dbReference type="GO" id="GO:0008897">
    <property type="term" value="F:holo-[acyl-carrier-protein] synthase activity"/>
    <property type="evidence" value="ECO:0007669"/>
    <property type="project" value="UniProtKB-UniRule"/>
</dbReference>
<dbReference type="EMBL" id="PFMR01000342">
    <property type="protein sequence ID" value="PIZ14510.1"/>
    <property type="molecule type" value="Genomic_DNA"/>
</dbReference>
<dbReference type="InterPro" id="IPR002582">
    <property type="entry name" value="ACPS"/>
</dbReference>
<comment type="subcellular location">
    <subcellularLocation>
        <location evidence="8">Cytoplasm</location>
    </subcellularLocation>
</comment>
<comment type="catalytic activity">
    <reaction evidence="8">
        <text>apo-[ACP] + CoA = holo-[ACP] + adenosine 3',5'-bisphosphate + H(+)</text>
        <dbReference type="Rhea" id="RHEA:12068"/>
        <dbReference type="Rhea" id="RHEA-COMP:9685"/>
        <dbReference type="Rhea" id="RHEA-COMP:9690"/>
        <dbReference type="ChEBI" id="CHEBI:15378"/>
        <dbReference type="ChEBI" id="CHEBI:29999"/>
        <dbReference type="ChEBI" id="CHEBI:57287"/>
        <dbReference type="ChEBI" id="CHEBI:58343"/>
        <dbReference type="ChEBI" id="CHEBI:64479"/>
        <dbReference type="EC" id="2.7.8.7"/>
    </reaction>
</comment>
<dbReference type="InterPro" id="IPR004568">
    <property type="entry name" value="Ppantetheine-prot_Trfase_dom"/>
</dbReference>
<evidence type="ECO:0000256" key="2">
    <source>
        <dbReference type="ARBA" id="ARBA00022679"/>
    </source>
</evidence>
<dbReference type="GO" id="GO:0006633">
    <property type="term" value="P:fatty acid biosynthetic process"/>
    <property type="evidence" value="ECO:0007669"/>
    <property type="project" value="UniProtKB-UniRule"/>
</dbReference>
<comment type="similarity">
    <text evidence="8">Belongs to the P-Pant transferase superfamily. AcpS family.</text>
</comment>
<evidence type="ECO:0000256" key="4">
    <source>
        <dbReference type="ARBA" id="ARBA00022832"/>
    </source>
</evidence>
<dbReference type="SUPFAM" id="SSF56214">
    <property type="entry name" value="4'-phosphopantetheinyl transferase"/>
    <property type="match status" value="1"/>
</dbReference>
<keyword evidence="1 8" id="KW-0444">Lipid biosynthesis</keyword>
<evidence type="ECO:0000313" key="11">
    <source>
        <dbReference type="Proteomes" id="UP000229307"/>
    </source>
</evidence>
<keyword evidence="6 8" id="KW-0443">Lipid metabolism</keyword>
<evidence type="ECO:0000256" key="5">
    <source>
        <dbReference type="ARBA" id="ARBA00022842"/>
    </source>
</evidence>
<protein>
    <recommendedName>
        <fullName evidence="8">Holo-[acyl-carrier-protein] synthase</fullName>
        <shortName evidence="8">Holo-ACP synthase</shortName>
        <ecNumber evidence="8">2.7.8.7</ecNumber>
    </recommendedName>
    <alternativeName>
        <fullName evidence="8">4'-phosphopantetheinyl transferase AcpS</fullName>
    </alternativeName>
</protein>
<evidence type="ECO:0000256" key="1">
    <source>
        <dbReference type="ARBA" id="ARBA00022516"/>
    </source>
</evidence>
<feature type="binding site" evidence="8">
    <location>
        <position position="57"/>
    </location>
    <ligand>
        <name>Mg(2+)</name>
        <dbReference type="ChEBI" id="CHEBI:18420"/>
    </ligand>
</feature>
<evidence type="ECO:0000313" key="10">
    <source>
        <dbReference type="EMBL" id="PIZ14510.1"/>
    </source>
</evidence>
<sequence length="124" mass="14052">MIEGIGIDIVEVKKIRAALRKWGDGFLKKVFTGNEKKYCGSKRFPLLHFAGRFAAKEAIAKALKTGFWRKGLKWTDFEIINNGDGVAEVRVGERQKKRLRGRKVLVSISHCKDYAVANAIIFKK</sequence>
<dbReference type="GO" id="GO:0000287">
    <property type="term" value="F:magnesium ion binding"/>
    <property type="evidence" value="ECO:0007669"/>
    <property type="project" value="UniProtKB-UniRule"/>
</dbReference>
<keyword evidence="4 8" id="KW-0276">Fatty acid metabolism</keyword>
<keyword evidence="8" id="KW-0963">Cytoplasm</keyword>
<reference evidence="11" key="1">
    <citation type="submission" date="2017-09" db="EMBL/GenBank/DDBJ databases">
        <title>Depth-based differentiation of microbial function through sediment-hosted aquifers and enrichment of novel symbionts in the deep terrestrial subsurface.</title>
        <authorList>
            <person name="Probst A.J."/>
            <person name="Ladd B."/>
            <person name="Jarett J.K."/>
            <person name="Geller-Mcgrath D.E."/>
            <person name="Sieber C.M.K."/>
            <person name="Emerson J.B."/>
            <person name="Anantharaman K."/>
            <person name="Thomas B.C."/>
            <person name="Malmstrom R."/>
            <person name="Stieglmeier M."/>
            <person name="Klingl A."/>
            <person name="Woyke T."/>
            <person name="Ryan C.M."/>
            <person name="Banfield J.F."/>
        </authorList>
    </citation>
    <scope>NUCLEOTIDE SEQUENCE [LARGE SCALE GENOMIC DNA]</scope>
</reference>
<evidence type="ECO:0000259" key="9">
    <source>
        <dbReference type="Pfam" id="PF01648"/>
    </source>
</evidence>
<dbReference type="NCBIfam" id="TIGR00556">
    <property type="entry name" value="pantethn_trn"/>
    <property type="match status" value="1"/>
</dbReference>
<evidence type="ECO:0000256" key="6">
    <source>
        <dbReference type="ARBA" id="ARBA00023098"/>
    </source>
</evidence>
<dbReference type="InterPro" id="IPR008278">
    <property type="entry name" value="4-PPantetheinyl_Trfase_dom"/>
</dbReference>
<organism evidence="10 11">
    <name type="scientific">Candidatus Desantisbacteria bacterium CG_4_10_14_0_8_um_filter_48_22</name>
    <dbReference type="NCBI Taxonomy" id="1974543"/>
    <lineage>
        <taxon>Bacteria</taxon>
        <taxon>Candidatus Desantisiibacteriota</taxon>
    </lineage>
</organism>
<evidence type="ECO:0000256" key="3">
    <source>
        <dbReference type="ARBA" id="ARBA00022723"/>
    </source>
</evidence>
<dbReference type="Pfam" id="PF01648">
    <property type="entry name" value="ACPS"/>
    <property type="match status" value="1"/>
</dbReference>
<dbReference type="Gene3D" id="3.90.470.20">
    <property type="entry name" value="4'-phosphopantetheinyl transferase domain"/>
    <property type="match status" value="1"/>
</dbReference>
<feature type="binding site" evidence="8">
    <location>
        <position position="8"/>
    </location>
    <ligand>
        <name>Mg(2+)</name>
        <dbReference type="ChEBI" id="CHEBI:18420"/>
    </ligand>
</feature>
<proteinExistence type="inferred from homology"/>
<keyword evidence="7 8" id="KW-0275">Fatty acid biosynthesis</keyword>
<accession>A0A2M7S4M5</accession>
<keyword evidence="3 8" id="KW-0479">Metal-binding</keyword>
<keyword evidence="5 8" id="KW-0460">Magnesium</keyword>
<comment type="caution">
    <text evidence="10">The sequence shown here is derived from an EMBL/GenBank/DDBJ whole genome shotgun (WGS) entry which is preliminary data.</text>
</comment>
<comment type="function">
    <text evidence="8">Transfers the 4'-phosphopantetheine moiety from coenzyme A to a Ser of acyl-carrier-protein.</text>
</comment>
<dbReference type="Proteomes" id="UP000229307">
    <property type="component" value="Unassembled WGS sequence"/>
</dbReference>
<gene>
    <name evidence="8 10" type="primary">acpS</name>
    <name evidence="10" type="ORF">COY52_12410</name>
</gene>
<evidence type="ECO:0000256" key="8">
    <source>
        <dbReference type="HAMAP-Rule" id="MF_00101"/>
    </source>
</evidence>
<dbReference type="NCBIfam" id="TIGR00516">
    <property type="entry name" value="acpS"/>
    <property type="match status" value="1"/>
</dbReference>
<comment type="cofactor">
    <cofactor evidence="8">
        <name>Mg(2+)</name>
        <dbReference type="ChEBI" id="CHEBI:18420"/>
    </cofactor>
</comment>
<feature type="domain" description="4'-phosphopantetheinyl transferase" evidence="9">
    <location>
        <begin position="4"/>
        <end position="117"/>
    </location>
</feature>